<reference evidence="2" key="2">
    <citation type="submission" date="2011-03" db="EMBL/GenBank/DDBJ databases">
        <title>Comparative genomics and transcriptomics of Neospora caninum and Toxoplasma gondii.</title>
        <authorList>
            <person name="Reid A.J."/>
            <person name="Sohal A."/>
            <person name="Harris D."/>
            <person name="Quail M."/>
            <person name="Sanders M."/>
            <person name="Berriman M."/>
            <person name="Wastling J.M."/>
            <person name="Pain A."/>
        </authorList>
    </citation>
    <scope>NUCLEOTIDE SEQUENCE</scope>
    <source>
        <strain evidence="2">Liverpool</strain>
    </source>
</reference>
<feature type="compositionally biased region" description="Gly residues" evidence="1">
    <location>
        <begin position="468"/>
        <end position="479"/>
    </location>
</feature>
<dbReference type="CDD" id="cd08049">
    <property type="entry name" value="TAF8"/>
    <property type="match status" value="1"/>
</dbReference>
<feature type="region of interest" description="Disordered" evidence="1">
    <location>
        <begin position="1"/>
        <end position="129"/>
    </location>
</feature>
<feature type="compositionally biased region" description="Low complexity" evidence="1">
    <location>
        <begin position="19"/>
        <end position="32"/>
    </location>
</feature>
<keyword evidence="3" id="KW-0648">Protein biosynthesis</keyword>
<dbReference type="CDD" id="cd00076">
    <property type="entry name" value="HFD_SF"/>
    <property type="match status" value="1"/>
</dbReference>
<dbReference type="Gene3D" id="1.10.20.10">
    <property type="entry name" value="Histone, subunit A"/>
    <property type="match status" value="1"/>
</dbReference>
<protein>
    <submittedName>
        <fullName evidence="3">Transcription initiation factor TFIID complex subunit TAF8</fullName>
    </submittedName>
</protein>
<reference evidence="2" key="1">
    <citation type="submission" date="2011-02" db="EMBL/GenBank/DDBJ databases">
        <authorList>
            <person name="Aslett M."/>
        </authorList>
    </citation>
    <scope>NUCLEOTIDE SEQUENCE</scope>
    <source>
        <strain evidence="2">Liverpool</strain>
    </source>
</reference>
<reference evidence="4" key="3">
    <citation type="journal article" date="2012" name="PLoS Pathog.">
        <title>Comparative genomics of the apicomplexan parasites Toxoplasma gondii and Neospora caninum: Coccidia differing in host range and transmission strategy.</title>
        <authorList>
            <person name="Reid A.J."/>
            <person name="Vermont S.J."/>
            <person name="Cotton J.A."/>
            <person name="Harris D."/>
            <person name="Hill-Cawthorne G.A."/>
            <person name="Konen-Waisman S."/>
            <person name="Latham S.M."/>
            <person name="Mourier T."/>
            <person name="Norton R."/>
            <person name="Quail M.A."/>
            <person name="Sanders M."/>
            <person name="Shanmugam D."/>
            <person name="Sohal A."/>
            <person name="Wasmuth J.D."/>
            <person name="Brunk B."/>
            <person name="Grigg M.E."/>
            <person name="Howard J.C."/>
            <person name="Parkinson J."/>
            <person name="Roos D.S."/>
            <person name="Trees A.J."/>
            <person name="Berriman M."/>
            <person name="Pain A."/>
            <person name="Wastling J.M."/>
        </authorList>
    </citation>
    <scope>NUCLEOTIDE SEQUENCE [LARGE SCALE GENOMIC DNA]</scope>
    <source>
        <strain evidence="4">Liverpool</strain>
    </source>
</reference>
<dbReference type="InterPro" id="IPR009072">
    <property type="entry name" value="Histone-fold"/>
</dbReference>
<accession>F0VNI6</accession>
<evidence type="ECO:0000256" key="1">
    <source>
        <dbReference type="SAM" id="MobiDB-lite"/>
    </source>
</evidence>
<keyword evidence="3" id="KW-0396">Initiation factor</keyword>
<dbReference type="Proteomes" id="UP000007494">
    <property type="component" value="Chromosome XI"/>
</dbReference>
<keyword evidence="4" id="KW-1185">Reference proteome</keyword>
<dbReference type="EMBL" id="LN714486">
    <property type="protein sequence ID" value="CEL70013.1"/>
    <property type="molecule type" value="Genomic_DNA"/>
</dbReference>
<feature type="region of interest" description="Disordered" evidence="1">
    <location>
        <begin position="344"/>
        <end position="494"/>
    </location>
</feature>
<dbReference type="OMA" id="ERGACMP"/>
<sequence>MEMPPVSAPPAEAALSHQGALAGSVSAASVGAPEHSSSDCASAPPAVSGSSHVSPSASAASTPNDSSQDASAPALPEGGPGASVSEAPGLDSLTPGRAPPPLSAAGYVMTGPLPGLPRPRTETVVLDPSSAVPPLTVGSAASGLQSSTPLAVEGARAAAGTGASGRGSWPSGAGCAPQRTLVTVPSVCGSRQRFMHALLQRSAAWMMFSKGVQSVEPQCLEYVSSWLAYRIGAIGRQAKIYANIRGTSVANYFDVKQALFDVSPSSYAALFRTTGIAPVAGTQPKEVLLGADGRGRRARQALASRGGERGACMPLLETAEEEPVVTTDDTWMYRRLLGEPVDPIGAEEPGAVGVPALASGSTALDAPHDPQGPVGRGDDALRGLGGQSQRGVPLGPGAHGIGLFPGTASPPDAAVGASGAGPGLVPGGPHAPAGPDLSGSGSPAVGPAAGSGAALPGASYPDGAPSRGLGGAGGPGGKVGPSRSAEPPLHVPPWFPQFPPAHLWTCTPTPSPPASDGASLDFKRQCAKMELQLHLPQLQLPQMPPSRWDEASGEWRELGEDEAAAEAGGGAEDSCRPGMKRRRGKEDGETADLTLWGLPRGEVSRRALSLEADDAVDKEDADAGAAGDEERGESRREKGNEFGKGKRRRRQDEVIEREVVADTAQDGHQGNLLLSW</sequence>
<dbReference type="OrthoDB" id="332667at2759"/>
<dbReference type="InterPro" id="IPR019473">
    <property type="entry name" value="TFIID_su8_C"/>
</dbReference>
<name>F0VNI6_NEOCL</name>
<dbReference type="GO" id="GO:0046982">
    <property type="term" value="F:protein heterodimerization activity"/>
    <property type="evidence" value="ECO:0007669"/>
    <property type="project" value="InterPro"/>
</dbReference>
<dbReference type="eggNOG" id="ENOG502T24Z">
    <property type="taxonomic scope" value="Eukaryota"/>
</dbReference>
<dbReference type="AlphaFoldDB" id="F0VNI6"/>
<evidence type="ECO:0000313" key="4">
    <source>
        <dbReference type="Proteomes" id="UP000007494"/>
    </source>
</evidence>
<feature type="region of interest" description="Disordered" evidence="1">
    <location>
        <begin position="555"/>
        <end position="654"/>
    </location>
</feature>
<evidence type="ECO:0000313" key="3">
    <source>
        <dbReference type="EMBL" id="CEL70013.1"/>
    </source>
</evidence>
<reference evidence="3" key="4">
    <citation type="journal article" date="2015" name="PLoS ONE">
        <title>Comprehensive Evaluation of Toxoplasma gondii VEG and Neospora caninum LIV Genomes with Tachyzoite Stage Transcriptome and Proteome Defines Novel Transcript Features.</title>
        <authorList>
            <person name="Ramaprasad A."/>
            <person name="Mourier T."/>
            <person name="Naeem R."/>
            <person name="Malas T.B."/>
            <person name="Moussa E."/>
            <person name="Panigrahi A."/>
            <person name="Vermont S.J."/>
            <person name="Otto T.D."/>
            <person name="Wastling J."/>
            <person name="Pain A."/>
        </authorList>
    </citation>
    <scope>NUCLEOTIDE SEQUENCE</scope>
    <source>
        <strain evidence="3">Liverpool</strain>
    </source>
</reference>
<proteinExistence type="predicted"/>
<feature type="compositionally biased region" description="Low complexity" evidence="1">
    <location>
        <begin position="438"/>
        <end position="467"/>
    </location>
</feature>
<dbReference type="GeneID" id="13441024"/>
<feature type="compositionally biased region" description="Acidic residues" evidence="1">
    <location>
        <begin position="611"/>
        <end position="622"/>
    </location>
</feature>
<dbReference type="VEuPathDB" id="ToxoDB:NCLIV_057050"/>
<dbReference type="RefSeq" id="XP_003885310.1">
    <property type="nucleotide sequence ID" value="XM_003885261.1"/>
</dbReference>
<gene>
    <name evidence="3" type="ORF">BN1204_057050</name>
    <name evidence="2" type="ORF">NCLIV_057050</name>
</gene>
<dbReference type="EMBL" id="FR823392">
    <property type="protein sequence ID" value="CBZ55282.1"/>
    <property type="molecule type" value="Genomic_DNA"/>
</dbReference>
<feature type="compositionally biased region" description="Basic and acidic residues" evidence="1">
    <location>
        <begin position="628"/>
        <end position="654"/>
    </location>
</feature>
<dbReference type="InParanoid" id="F0VNI6"/>
<evidence type="ECO:0000313" key="2">
    <source>
        <dbReference type="EMBL" id="CBZ55282.1"/>
    </source>
</evidence>
<organism evidence="2 4">
    <name type="scientific">Neospora caninum (strain Liverpool)</name>
    <dbReference type="NCBI Taxonomy" id="572307"/>
    <lineage>
        <taxon>Eukaryota</taxon>
        <taxon>Sar</taxon>
        <taxon>Alveolata</taxon>
        <taxon>Apicomplexa</taxon>
        <taxon>Conoidasida</taxon>
        <taxon>Coccidia</taxon>
        <taxon>Eucoccidiorida</taxon>
        <taxon>Eimeriorina</taxon>
        <taxon>Sarcocystidae</taxon>
        <taxon>Neospora</taxon>
    </lineage>
</organism>
<dbReference type="GO" id="GO:0003743">
    <property type="term" value="F:translation initiation factor activity"/>
    <property type="evidence" value="ECO:0007669"/>
    <property type="project" value="UniProtKB-KW"/>
</dbReference>
<feature type="compositionally biased region" description="Low complexity" evidence="1">
    <location>
        <begin position="41"/>
        <end position="67"/>
    </location>
</feature>